<feature type="transmembrane region" description="Helical" evidence="10">
    <location>
        <begin position="35"/>
        <end position="59"/>
    </location>
</feature>
<comment type="caution">
    <text evidence="10">Lacks conserved residue(s) required for the propagation of feature annotation.</text>
</comment>
<evidence type="ECO:0000256" key="9">
    <source>
        <dbReference type="ARBA" id="ARBA00023224"/>
    </source>
</evidence>
<feature type="transmembrane region" description="Helical" evidence="10">
    <location>
        <begin position="65"/>
        <end position="87"/>
    </location>
</feature>
<keyword evidence="7 10" id="KW-0472">Membrane</keyword>
<feature type="transmembrane region" description="Helical" evidence="10">
    <location>
        <begin position="282"/>
        <end position="302"/>
    </location>
</feature>
<evidence type="ECO:0000313" key="11">
    <source>
        <dbReference type="EMBL" id="KAJ3663578.1"/>
    </source>
</evidence>
<dbReference type="Pfam" id="PF02949">
    <property type="entry name" value="7tm_6"/>
    <property type="match status" value="1"/>
</dbReference>
<dbReference type="PANTHER" id="PTHR21137:SF35">
    <property type="entry name" value="ODORANT RECEPTOR 19A-RELATED"/>
    <property type="match status" value="1"/>
</dbReference>
<protein>
    <recommendedName>
        <fullName evidence="10">Odorant receptor</fullName>
    </recommendedName>
</protein>
<dbReference type="GO" id="GO:0007165">
    <property type="term" value="P:signal transduction"/>
    <property type="evidence" value="ECO:0007669"/>
    <property type="project" value="UniProtKB-KW"/>
</dbReference>
<comment type="subcellular location">
    <subcellularLocation>
        <location evidence="1 10">Cell membrane</location>
        <topology evidence="1 10">Multi-pass membrane protein</topology>
    </subcellularLocation>
</comment>
<dbReference type="InterPro" id="IPR004117">
    <property type="entry name" value="7tm6_olfct_rcpt"/>
</dbReference>
<keyword evidence="2" id="KW-1003">Cell membrane</keyword>
<evidence type="ECO:0000313" key="12">
    <source>
        <dbReference type="Proteomes" id="UP001168821"/>
    </source>
</evidence>
<evidence type="ECO:0000256" key="10">
    <source>
        <dbReference type="RuleBase" id="RU351113"/>
    </source>
</evidence>
<keyword evidence="3 10" id="KW-0716">Sensory transduction</keyword>
<name>A0AA38MQ31_9CUCU</name>
<dbReference type="GO" id="GO:0005549">
    <property type="term" value="F:odorant binding"/>
    <property type="evidence" value="ECO:0007669"/>
    <property type="project" value="InterPro"/>
</dbReference>
<reference evidence="11" key="1">
    <citation type="journal article" date="2023" name="G3 (Bethesda)">
        <title>Whole genome assemblies of Zophobas morio and Tenebrio molitor.</title>
        <authorList>
            <person name="Kaur S."/>
            <person name="Stinson S.A."/>
            <person name="diCenzo G.C."/>
        </authorList>
    </citation>
    <scope>NUCLEOTIDE SEQUENCE</scope>
    <source>
        <strain evidence="11">QUZm001</strain>
    </source>
</reference>
<feature type="transmembrane region" description="Helical" evidence="10">
    <location>
        <begin position="131"/>
        <end position="149"/>
    </location>
</feature>
<dbReference type="GO" id="GO:0004984">
    <property type="term" value="F:olfactory receptor activity"/>
    <property type="evidence" value="ECO:0007669"/>
    <property type="project" value="InterPro"/>
</dbReference>
<evidence type="ECO:0000256" key="6">
    <source>
        <dbReference type="ARBA" id="ARBA00022989"/>
    </source>
</evidence>
<proteinExistence type="inferred from homology"/>
<accession>A0AA38MQ31</accession>
<keyword evidence="9 10" id="KW-0807">Transducer</keyword>
<feature type="transmembrane region" description="Helical" evidence="10">
    <location>
        <begin position="182"/>
        <end position="205"/>
    </location>
</feature>
<dbReference type="AlphaFoldDB" id="A0AA38MQ31"/>
<keyword evidence="8 10" id="KW-0675">Receptor</keyword>
<evidence type="ECO:0000256" key="3">
    <source>
        <dbReference type="ARBA" id="ARBA00022606"/>
    </source>
</evidence>
<keyword evidence="4 10" id="KW-0812">Transmembrane</keyword>
<keyword evidence="5 10" id="KW-0552">Olfaction</keyword>
<dbReference type="GO" id="GO:0005886">
    <property type="term" value="C:plasma membrane"/>
    <property type="evidence" value="ECO:0007669"/>
    <property type="project" value="UniProtKB-SubCell"/>
</dbReference>
<evidence type="ECO:0000256" key="1">
    <source>
        <dbReference type="ARBA" id="ARBA00004651"/>
    </source>
</evidence>
<comment type="caution">
    <text evidence="11">The sequence shown here is derived from an EMBL/GenBank/DDBJ whole genome shotgun (WGS) entry which is preliminary data.</text>
</comment>
<evidence type="ECO:0000256" key="4">
    <source>
        <dbReference type="ARBA" id="ARBA00022692"/>
    </source>
</evidence>
<comment type="similarity">
    <text evidence="10">Belongs to the insect chemoreceptor superfamily. Heteromeric odorant receptor channel (TC 1.A.69) family.</text>
</comment>
<keyword evidence="6 10" id="KW-1133">Transmembrane helix</keyword>
<feature type="transmembrane region" description="Helical" evidence="10">
    <location>
        <begin position="249"/>
        <end position="270"/>
    </location>
</feature>
<keyword evidence="12" id="KW-1185">Reference proteome</keyword>
<evidence type="ECO:0000256" key="7">
    <source>
        <dbReference type="ARBA" id="ARBA00023136"/>
    </source>
</evidence>
<dbReference type="Proteomes" id="UP001168821">
    <property type="component" value="Unassembled WGS sequence"/>
</dbReference>
<evidence type="ECO:0000256" key="2">
    <source>
        <dbReference type="ARBA" id="ARBA00022475"/>
    </source>
</evidence>
<evidence type="ECO:0000256" key="5">
    <source>
        <dbReference type="ARBA" id="ARBA00022725"/>
    </source>
</evidence>
<gene>
    <name evidence="11" type="ORF">Zmor_007826</name>
</gene>
<sequence>MERYNWTAIIRKNIFVLGLVGLWPKGTQKYGFNLYTAHAIVTITLFGFTQSLFQTILLLTNLNDVEIVTGIAFLSISEMLVVLKMFYLARNVQTFKRLLITLNGDLFQPKNKEQVDLASPSFKLWNLMYKMLWCSINVAIVFWSLVPFIDKSIKDHNLPFLSWYPFNAKTSPFFEISYVHQTLSICFITSVNVNLDTLIAAFMMYTGAQLDILSDNLRNLEGENFEEELVRCVNHHREIIKFTRSFNDAFNWTIFVQFFASAISIGFSMFLMSTTSPLNKEFYSILFYGTSAFLEILIYCWFGNEVQMKNTNVPIKMYECNWVEASRKNAKELLFFMMVAQRPLTVSALNLFELSLENFLKILKSAWSYFALVSQLIE</sequence>
<dbReference type="PANTHER" id="PTHR21137">
    <property type="entry name" value="ODORANT RECEPTOR"/>
    <property type="match status" value="1"/>
</dbReference>
<dbReference type="EMBL" id="JALNTZ010000002">
    <property type="protein sequence ID" value="KAJ3663578.1"/>
    <property type="molecule type" value="Genomic_DNA"/>
</dbReference>
<organism evidence="11 12">
    <name type="scientific">Zophobas morio</name>
    <dbReference type="NCBI Taxonomy" id="2755281"/>
    <lineage>
        <taxon>Eukaryota</taxon>
        <taxon>Metazoa</taxon>
        <taxon>Ecdysozoa</taxon>
        <taxon>Arthropoda</taxon>
        <taxon>Hexapoda</taxon>
        <taxon>Insecta</taxon>
        <taxon>Pterygota</taxon>
        <taxon>Neoptera</taxon>
        <taxon>Endopterygota</taxon>
        <taxon>Coleoptera</taxon>
        <taxon>Polyphaga</taxon>
        <taxon>Cucujiformia</taxon>
        <taxon>Tenebrionidae</taxon>
        <taxon>Zophobas</taxon>
    </lineage>
</organism>
<evidence type="ECO:0000256" key="8">
    <source>
        <dbReference type="ARBA" id="ARBA00023170"/>
    </source>
</evidence>